<dbReference type="InterPro" id="IPR002477">
    <property type="entry name" value="Peptidoglycan-bd-like"/>
</dbReference>
<organism evidence="5 6">
    <name type="scientific">Rhodovulum marinum</name>
    <dbReference type="NCBI Taxonomy" id="320662"/>
    <lineage>
        <taxon>Bacteria</taxon>
        <taxon>Pseudomonadati</taxon>
        <taxon>Pseudomonadota</taxon>
        <taxon>Alphaproteobacteria</taxon>
        <taxon>Rhodobacterales</taxon>
        <taxon>Paracoccaceae</taxon>
        <taxon>Rhodovulum</taxon>
    </lineage>
</organism>
<evidence type="ECO:0000313" key="6">
    <source>
        <dbReference type="Proteomes" id="UP000294835"/>
    </source>
</evidence>
<evidence type="ECO:0000313" key="5">
    <source>
        <dbReference type="EMBL" id="TCP38995.1"/>
    </source>
</evidence>
<proteinExistence type="predicted"/>
<dbReference type="InterPro" id="IPR036365">
    <property type="entry name" value="PGBD-like_sf"/>
</dbReference>
<dbReference type="Gene3D" id="1.10.8.350">
    <property type="entry name" value="Bacterial muramidase"/>
    <property type="match status" value="1"/>
</dbReference>
<evidence type="ECO:0000259" key="3">
    <source>
        <dbReference type="Pfam" id="PF01471"/>
    </source>
</evidence>
<protein>
    <submittedName>
        <fullName evidence="5">Membrane-bound lytic murein transglycosylase B</fullName>
    </submittedName>
</protein>
<gene>
    <name evidence="5" type="ORF">EV662_11536</name>
</gene>
<name>A0A4R2PXI2_9RHOB</name>
<dbReference type="PANTHER" id="PTHR30163:SF8">
    <property type="entry name" value="LYTIC MUREIN TRANSGLYCOSYLASE"/>
    <property type="match status" value="1"/>
</dbReference>
<accession>A0A4R2PXI2</accession>
<dbReference type="CDD" id="cd13399">
    <property type="entry name" value="Slt35-like"/>
    <property type="match status" value="1"/>
</dbReference>
<dbReference type="GO" id="GO:0009253">
    <property type="term" value="P:peptidoglycan catabolic process"/>
    <property type="evidence" value="ECO:0007669"/>
    <property type="project" value="TreeGrafter"/>
</dbReference>
<dbReference type="GO" id="GO:0008933">
    <property type="term" value="F:peptidoglycan lytic transglycosylase activity"/>
    <property type="evidence" value="ECO:0007669"/>
    <property type="project" value="TreeGrafter"/>
</dbReference>
<feature type="domain" description="Peptidoglycan binding-like" evidence="3">
    <location>
        <begin position="385"/>
        <end position="438"/>
    </location>
</feature>
<dbReference type="Gene3D" id="1.10.101.10">
    <property type="entry name" value="PGBD-like superfamily/PGBD"/>
    <property type="match status" value="1"/>
</dbReference>
<dbReference type="Pfam" id="PF01471">
    <property type="entry name" value="PG_binding_1"/>
    <property type="match status" value="1"/>
</dbReference>
<dbReference type="SUPFAM" id="SSF53955">
    <property type="entry name" value="Lysozyme-like"/>
    <property type="match status" value="1"/>
</dbReference>
<dbReference type="OrthoDB" id="9808544at2"/>
<dbReference type="InterPro" id="IPR011970">
    <property type="entry name" value="MltB_2"/>
</dbReference>
<keyword evidence="6" id="KW-1185">Reference proteome</keyword>
<dbReference type="AlphaFoldDB" id="A0A4R2PXI2"/>
<dbReference type="RefSeq" id="WP_132465232.1">
    <property type="nucleotide sequence ID" value="NZ_SLXP01000015.1"/>
</dbReference>
<feature type="chain" id="PRO_5020881297" evidence="2">
    <location>
        <begin position="25"/>
        <end position="439"/>
    </location>
</feature>
<feature type="signal peptide" evidence="2">
    <location>
        <begin position="1"/>
        <end position="24"/>
    </location>
</feature>
<dbReference type="InterPro" id="IPR031304">
    <property type="entry name" value="SLT_2"/>
</dbReference>
<evidence type="ECO:0000256" key="1">
    <source>
        <dbReference type="SAM" id="MobiDB-lite"/>
    </source>
</evidence>
<sequence length="439" mass="48527">MFSRRTMAGAVAAGLVVLPLVAGATALDRSPRPVVRPAAEVATSPRPEPRPAAATEEPLTRMQVSTANRGFQRWIDGFRGRAQANGISGRTFDAAFRDVRYNTDVIQRDRNQSEFVKPIWDYLDSAASDTRVQNGRDALRRHARLLDRIEARYGVDKEVVVAIWGMESAYGEYRGKTPIVEALATLAYDGRRGRFFEEQLIAALKIIQAGDTDARHMTGSWAGAMGHTQFIPTSYLAYAVDFTGDGRRDIWSDDPADALASTAAYLARFGWTKGQPWGVEVRLPRGFDHRLADRGVKRMPSDWAALGVRDMDGRPVRDYGRASVLLPAGARGAAFMIFDNFRVIERYNAADAYVIGVGHLSDRIRGAGPMRADWPRGDRALVLAERKELQERLTRAGFDTNGVDGKIGPNTIAALRAYQRSVGMIPDGYASLEVLKRLR</sequence>
<evidence type="ECO:0000259" key="4">
    <source>
        <dbReference type="Pfam" id="PF13406"/>
    </source>
</evidence>
<dbReference type="SUPFAM" id="SSF47090">
    <property type="entry name" value="PGBD-like"/>
    <property type="match status" value="1"/>
</dbReference>
<dbReference type="Pfam" id="PF13406">
    <property type="entry name" value="SLT_2"/>
    <property type="match status" value="1"/>
</dbReference>
<dbReference type="EMBL" id="SLXP01000015">
    <property type="protein sequence ID" value="TCP38995.1"/>
    <property type="molecule type" value="Genomic_DNA"/>
</dbReference>
<dbReference type="Proteomes" id="UP000294835">
    <property type="component" value="Unassembled WGS sequence"/>
</dbReference>
<feature type="domain" description="Transglycosylase SLT" evidence="4">
    <location>
        <begin position="71"/>
        <end position="362"/>
    </location>
</feature>
<dbReference type="FunFam" id="1.10.8.350:FF:000001">
    <property type="entry name" value="Lytic murein transglycosylase B"/>
    <property type="match status" value="1"/>
</dbReference>
<dbReference type="Gene3D" id="1.10.530.10">
    <property type="match status" value="1"/>
</dbReference>
<dbReference type="InterPro" id="IPR043426">
    <property type="entry name" value="MltB-like"/>
</dbReference>
<reference evidence="5 6" key="1">
    <citation type="submission" date="2019-03" db="EMBL/GenBank/DDBJ databases">
        <title>Genomic Encyclopedia of Type Strains, Phase IV (KMG-IV): sequencing the most valuable type-strain genomes for metagenomic binning, comparative biology and taxonomic classification.</title>
        <authorList>
            <person name="Goeker M."/>
        </authorList>
    </citation>
    <scope>NUCLEOTIDE SEQUENCE [LARGE SCALE GENOMIC DNA]</scope>
    <source>
        <strain evidence="5 6">DSM 18063</strain>
    </source>
</reference>
<comment type="caution">
    <text evidence="5">The sequence shown here is derived from an EMBL/GenBank/DDBJ whole genome shotgun (WGS) entry which is preliminary data.</text>
</comment>
<dbReference type="InterPro" id="IPR023346">
    <property type="entry name" value="Lysozyme-like_dom_sf"/>
</dbReference>
<evidence type="ECO:0000256" key="2">
    <source>
        <dbReference type="SAM" id="SignalP"/>
    </source>
</evidence>
<dbReference type="PANTHER" id="PTHR30163">
    <property type="entry name" value="MEMBRANE-BOUND LYTIC MUREIN TRANSGLYCOSYLASE B"/>
    <property type="match status" value="1"/>
</dbReference>
<dbReference type="NCBIfam" id="TIGR02283">
    <property type="entry name" value="MltB_2"/>
    <property type="match status" value="1"/>
</dbReference>
<dbReference type="InterPro" id="IPR036366">
    <property type="entry name" value="PGBDSf"/>
</dbReference>
<keyword evidence="2" id="KW-0732">Signal</keyword>
<feature type="region of interest" description="Disordered" evidence="1">
    <location>
        <begin position="32"/>
        <end position="57"/>
    </location>
</feature>